<dbReference type="InterPro" id="IPR001647">
    <property type="entry name" value="HTH_TetR"/>
</dbReference>
<evidence type="ECO:0000313" key="4">
    <source>
        <dbReference type="EMBL" id="GHO44376.1"/>
    </source>
</evidence>
<dbReference type="PANTHER" id="PTHR30055">
    <property type="entry name" value="HTH-TYPE TRANSCRIPTIONAL REGULATOR RUTR"/>
    <property type="match status" value="1"/>
</dbReference>
<evidence type="ECO:0000256" key="2">
    <source>
        <dbReference type="PROSITE-ProRule" id="PRU00335"/>
    </source>
</evidence>
<dbReference type="PROSITE" id="PS50977">
    <property type="entry name" value="HTH_TETR_2"/>
    <property type="match status" value="1"/>
</dbReference>
<organism evidence="4 5">
    <name type="scientific">Ktedonospora formicarum</name>
    <dbReference type="NCBI Taxonomy" id="2778364"/>
    <lineage>
        <taxon>Bacteria</taxon>
        <taxon>Bacillati</taxon>
        <taxon>Chloroflexota</taxon>
        <taxon>Ktedonobacteria</taxon>
        <taxon>Ktedonobacterales</taxon>
        <taxon>Ktedonobacteraceae</taxon>
        <taxon>Ktedonospora</taxon>
    </lineage>
</organism>
<keyword evidence="5" id="KW-1185">Reference proteome</keyword>
<reference evidence="4" key="1">
    <citation type="submission" date="2020-10" db="EMBL/GenBank/DDBJ databases">
        <title>Taxonomic study of unclassified bacteria belonging to the class Ktedonobacteria.</title>
        <authorList>
            <person name="Yabe S."/>
            <person name="Wang C.M."/>
            <person name="Zheng Y."/>
            <person name="Sakai Y."/>
            <person name="Cavaletti L."/>
            <person name="Monciardini P."/>
            <person name="Donadio S."/>
        </authorList>
    </citation>
    <scope>NUCLEOTIDE SEQUENCE</scope>
    <source>
        <strain evidence="4">SOSP1-1</strain>
    </source>
</reference>
<dbReference type="AlphaFoldDB" id="A0A8J3HW87"/>
<feature type="DNA-binding region" description="H-T-H motif" evidence="2">
    <location>
        <begin position="38"/>
        <end position="57"/>
    </location>
</feature>
<gene>
    <name evidence="4" type="ORF">KSX_25390</name>
</gene>
<dbReference type="GO" id="GO:0003700">
    <property type="term" value="F:DNA-binding transcription factor activity"/>
    <property type="evidence" value="ECO:0007669"/>
    <property type="project" value="TreeGrafter"/>
</dbReference>
<dbReference type="Pfam" id="PF00440">
    <property type="entry name" value="TetR_N"/>
    <property type="match status" value="1"/>
</dbReference>
<dbReference type="Gene3D" id="1.10.10.60">
    <property type="entry name" value="Homeodomain-like"/>
    <property type="match status" value="1"/>
</dbReference>
<dbReference type="SUPFAM" id="SSF46689">
    <property type="entry name" value="Homeodomain-like"/>
    <property type="match status" value="1"/>
</dbReference>
<evidence type="ECO:0000313" key="5">
    <source>
        <dbReference type="Proteomes" id="UP000612362"/>
    </source>
</evidence>
<comment type="caution">
    <text evidence="4">The sequence shown here is derived from an EMBL/GenBank/DDBJ whole genome shotgun (WGS) entry which is preliminary data.</text>
</comment>
<dbReference type="PANTHER" id="PTHR30055:SF226">
    <property type="entry name" value="HTH-TYPE TRANSCRIPTIONAL REGULATOR PKSA"/>
    <property type="match status" value="1"/>
</dbReference>
<feature type="domain" description="HTH tetR-type" evidence="3">
    <location>
        <begin position="15"/>
        <end position="75"/>
    </location>
</feature>
<dbReference type="Gene3D" id="1.10.357.10">
    <property type="entry name" value="Tetracycline Repressor, domain 2"/>
    <property type="match status" value="1"/>
</dbReference>
<dbReference type="InterPro" id="IPR009057">
    <property type="entry name" value="Homeodomain-like_sf"/>
</dbReference>
<protein>
    <submittedName>
        <fullName evidence="4">TetR family transcriptional regulator</fullName>
    </submittedName>
</protein>
<evidence type="ECO:0000256" key="1">
    <source>
        <dbReference type="ARBA" id="ARBA00023125"/>
    </source>
</evidence>
<dbReference type="InterPro" id="IPR050109">
    <property type="entry name" value="HTH-type_TetR-like_transc_reg"/>
</dbReference>
<dbReference type="InterPro" id="IPR023772">
    <property type="entry name" value="DNA-bd_HTH_TetR-type_CS"/>
</dbReference>
<keyword evidence="1 2" id="KW-0238">DNA-binding</keyword>
<dbReference type="GO" id="GO:0000976">
    <property type="term" value="F:transcription cis-regulatory region binding"/>
    <property type="evidence" value="ECO:0007669"/>
    <property type="project" value="TreeGrafter"/>
</dbReference>
<dbReference type="RefSeq" id="WP_220193775.1">
    <property type="nucleotide sequence ID" value="NZ_BNJF01000001.1"/>
</dbReference>
<dbReference type="PROSITE" id="PS01081">
    <property type="entry name" value="HTH_TETR_1"/>
    <property type="match status" value="1"/>
</dbReference>
<dbReference type="Proteomes" id="UP000612362">
    <property type="component" value="Unassembled WGS sequence"/>
</dbReference>
<name>A0A8J3HW87_9CHLR</name>
<dbReference type="EMBL" id="BNJF01000001">
    <property type="protein sequence ID" value="GHO44376.1"/>
    <property type="molecule type" value="Genomic_DNA"/>
</dbReference>
<sequence>MPRGHRRSSAGEAIEETRNTILRTARQLFMEYGYRAVSTRQIADACDLTQPALYHYFSDKQELYFVVVQEIIVQTQAGLEQIAQLQENVPERLRQIARYLVSTNRIDIGMMLHDIQHELNERAREELYKQFYAGMLMPIASVFEDGIRQGLLSGAQHYGIDALMAADLFMNMLKRFILARPRFLSLDSEASTSPPEKSSRTSYLEQAECVVPVLLFGLTNVEVNYPSFVPGAHTPASLSLQDDE</sequence>
<dbReference type="PRINTS" id="PR00455">
    <property type="entry name" value="HTHTETR"/>
</dbReference>
<proteinExistence type="predicted"/>
<accession>A0A8J3HW87</accession>
<evidence type="ECO:0000259" key="3">
    <source>
        <dbReference type="PROSITE" id="PS50977"/>
    </source>
</evidence>